<evidence type="ECO:0000256" key="1">
    <source>
        <dbReference type="SAM" id="SignalP"/>
    </source>
</evidence>
<dbReference type="Pfam" id="PF20736">
    <property type="entry name" value="Glyco_hydro127M"/>
    <property type="match status" value="1"/>
</dbReference>
<feature type="domain" description="Non-reducing end beta-L-arabinofuranosidase-like GH127 middle" evidence="3">
    <location>
        <begin position="528"/>
        <end position="634"/>
    </location>
</feature>
<organism evidence="4 5">
    <name type="scientific">Zostera marina</name>
    <name type="common">Eelgrass</name>
    <dbReference type="NCBI Taxonomy" id="29655"/>
    <lineage>
        <taxon>Eukaryota</taxon>
        <taxon>Viridiplantae</taxon>
        <taxon>Streptophyta</taxon>
        <taxon>Embryophyta</taxon>
        <taxon>Tracheophyta</taxon>
        <taxon>Spermatophyta</taxon>
        <taxon>Magnoliopsida</taxon>
        <taxon>Liliopsida</taxon>
        <taxon>Zosteraceae</taxon>
        <taxon>Zostera</taxon>
    </lineage>
</organism>
<comment type="caution">
    <text evidence="4">The sequence shown here is derived from an EMBL/GenBank/DDBJ whole genome shotgun (WGS) entry which is preliminary data.</text>
</comment>
<feature type="chain" id="PRO_5005528170" evidence="1">
    <location>
        <begin position="35"/>
        <end position="883"/>
    </location>
</feature>
<evidence type="ECO:0000313" key="4">
    <source>
        <dbReference type="EMBL" id="KMZ76468.1"/>
    </source>
</evidence>
<dbReference type="PANTHER" id="PTHR31151">
    <property type="entry name" value="PROLINE-TRNA LIGASE (DUF1680)"/>
    <property type="match status" value="1"/>
</dbReference>
<evidence type="ECO:0000313" key="5">
    <source>
        <dbReference type="Proteomes" id="UP000036987"/>
    </source>
</evidence>
<feature type="domain" description="Non-reducing end beta-L-arabinofuranosidase-like GH127 catalytic" evidence="2">
    <location>
        <begin position="138"/>
        <end position="513"/>
    </location>
</feature>
<dbReference type="InterPro" id="IPR008928">
    <property type="entry name" value="6-hairpin_glycosidase_sf"/>
</dbReference>
<sequence>MFRFLGFNFSVEMLFSLILIGLLGSASNLTPVSGKECTNTPTKLSPHFPHNLLLSFKGGNKHTTNNGHLHLNHAQSKTWMDLLPPQHTSISPEEKENRELDWAMLYRKINKAGNSDGIESRFLKEFSLHDVHLDPNKSAQGRAQQTNLEYLLLLNVDSLVWSFRKQAGLDTPGVPYGGWEGPEIEIRGHFVGHYMSATAKMWASTHNSTLKSKMDHLVDALHSCQKKIDSGYLSAFPSEFFDRFEAIQPVWAPYYTIHKIMAGLLDQYLYVKNEQALKMVIGMAQYFENRVRNVISKDTIERHWESLNEETGGMNDVLYDLYTITRNPKHLVLAHLFDKPCFLGLLALQADSLSGFHVNTHIPIIIGAQKRYEITGDPLYKVIGTYFMDAVNSSHSYATGGTSVSEFWYDPNHLAETLTTETEESCTTYNMLKVSRNLFKWTKEMAYVDYYERALTNGVLSIQRGREPGKMIYMLPLGRGASKAASFHGWGTPFNSFWCCYGTGIESFSKLGDSIYFEEENEDGRLGLYIVQFVSSSLTWKSLGIVVNQQVHPVQSFNPYLHVKITFFSLPEASTTNTTTPSSYLNIRIPFWTKLHGAKATLNDKNLPIPNPGEFLMVSNKWSANDQLLLKLPLELRIEKLKDKRSEYQSIKAILFGPYLLAGLSKGDWEINIGSAKSVSDWIEPIPSDLNAQLVSFTQQSEKNKEEILILTNSNNTLKMTSLFQYGTDAVIHATFRLIQSTLSNNKSNKNEFVIEPFDLPGATVVHQGRGKPLKISTSGTSNESSSLFSIVDMQEDPLMKVVALESVSKPGCFICGYADKKVKLDCGKAMEKSKFSIFQGAREYNPISFVAKGAQRNFVLEPLMSLRDESYTVYFNISAASV</sequence>
<dbReference type="OrthoDB" id="5358475at2759"/>
<name>A0A0K9Q5A1_ZOSMR</name>
<dbReference type="SUPFAM" id="SSF48208">
    <property type="entry name" value="Six-hairpin glycosidases"/>
    <property type="match status" value="1"/>
</dbReference>
<protein>
    <submittedName>
        <fullName evidence="4">Acetyl-CoA carboxylase, biotin carboxylase subunit</fullName>
    </submittedName>
</protein>
<dbReference type="InterPro" id="IPR012878">
    <property type="entry name" value="Beta-AFase-like_GH127_cat"/>
</dbReference>
<dbReference type="OMA" id="KLGGWES"/>
<reference evidence="5" key="1">
    <citation type="journal article" date="2016" name="Nature">
        <title>The genome of the seagrass Zostera marina reveals angiosperm adaptation to the sea.</title>
        <authorList>
            <person name="Olsen J.L."/>
            <person name="Rouze P."/>
            <person name="Verhelst B."/>
            <person name="Lin Y.-C."/>
            <person name="Bayer T."/>
            <person name="Collen J."/>
            <person name="Dattolo E."/>
            <person name="De Paoli E."/>
            <person name="Dittami S."/>
            <person name="Maumus F."/>
            <person name="Michel G."/>
            <person name="Kersting A."/>
            <person name="Lauritano C."/>
            <person name="Lohaus R."/>
            <person name="Toepel M."/>
            <person name="Tonon T."/>
            <person name="Vanneste K."/>
            <person name="Amirebrahimi M."/>
            <person name="Brakel J."/>
            <person name="Bostroem C."/>
            <person name="Chovatia M."/>
            <person name="Grimwood J."/>
            <person name="Jenkins J.W."/>
            <person name="Jueterbock A."/>
            <person name="Mraz A."/>
            <person name="Stam W.T."/>
            <person name="Tice H."/>
            <person name="Bornberg-Bauer E."/>
            <person name="Green P.J."/>
            <person name="Pearson G.A."/>
            <person name="Procaccini G."/>
            <person name="Duarte C.M."/>
            <person name="Schmutz J."/>
            <person name="Reusch T.B.H."/>
            <person name="Van de Peer Y."/>
        </authorList>
    </citation>
    <scope>NUCLEOTIDE SEQUENCE [LARGE SCALE GENOMIC DNA]</scope>
    <source>
        <strain evidence="5">cv. Finnish</strain>
    </source>
</reference>
<dbReference type="Pfam" id="PF07944">
    <property type="entry name" value="Beta-AFase-like_GH127_cat"/>
    <property type="match status" value="1"/>
</dbReference>
<keyword evidence="1" id="KW-0732">Signal</keyword>
<dbReference type="Proteomes" id="UP000036987">
    <property type="component" value="Unassembled WGS sequence"/>
</dbReference>
<dbReference type="GO" id="GO:0005975">
    <property type="term" value="P:carbohydrate metabolic process"/>
    <property type="evidence" value="ECO:0007669"/>
    <property type="project" value="InterPro"/>
</dbReference>
<feature type="signal peptide" evidence="1">
    <location>
        <begin position="1"/>
        <end position="34"/>
    </location>
</feature>
<evidence type="ECO:0000259" key="2">
    <source>
        <dbReference type="Pfam" id="PF07944"/>
    </source>
</evidence>
<gene>
    <name evidence="4" type="ORF">ZOSMA_101G00520</name>
</gene>
<dbReference type="Gene3D" id="2.80.10.50">
    <property type="match status" value="1"/>
</dbReference>
<evidence type="ECO:0000259" key="3">
    <source>
        <dbReference type="Pfam" id="PF20736"/>
    </source>
</evidence>
<dbReference type="EMBL" id="LFYR01000025">
    <property type="protein sequence ID" value="KMZ76468.1"/>
    <property type="molecule type" value="Genomic_DNA"/>
</dbReference>
<accession>A0A0K9Q5A1</accession>
<proteinExistence type="predicted"/>
<dbReference type="PANTHER" id="PTHR31151:SF0">
    <property type="entry name" value="PROLINE-TRNA LIGASE (DUF1680)"/>
    <property type="match status" value="1"/>
</dbReference>
<dbReference type="InterPro" id="IPR049046">
    <property type="entry name" value="Beta-AFase-like_GH127_middle"/>
</dbReference>
<keyword evidence="5" id="KW-1185">Reference proteome</keyword>
<dbReference type="AlphaFoldDB" id="A0A0K9Q5A1"/>